<organism evidence="2 3">
    <name type="scientific">Ilyodon furcidens</name>
    <name type="common">goldbreast splitfin</name>
    <dbReference type="NCBI Taxonomy" id="33524"/>
    <lineage>
        <taxon>Eukaryota</taxon>
        <taxon>Metazoa</taxon>
        <taxon>Chordata</taxon>
        <taxon>Craniata</taxon>
        <taxon>Vertebrata</taxon>
        <taxon>Euteleostomi</taxon>
        <taxon>Actinopterygii</taxon>
        <taxon>Neopterygii</taxon>
        <taxon>Teleostei</taxon>
        <taxon>Neoteleostei</taxon>
        <taxon>Acanthomorphata</taxon>
        <taxon>Ovalentaria</taxon>
        <taxon>Atherinomorphae</taxon>
        <taxon>Cyprinodontiformes</taxon>
        <taxon>Goodeidae</taxon>
        <taxon>Ilyodon</taxon>
    </lineage>
</organism>
<feature type="region of interest" description="Disordered" evidence="1">
    <location>
        <begin position="115"/>
        <end position="139"/>
    </location>
</feature>
<proteinExistence type="predicted"/>
<feature type="compositionally biased region" description="Basic residues" evidence="1">
    <location>
        <begin position="115"/>
        <end position="124"/>
    </location>
</feature>
<comment type="caution">
    <text evidence="2">The sequence shown here is derived from an EMBL/GenBank/DDBJ whole genome shotgun (WGS) entry which is preliminary data.</text>
</comment>
<accession>A0ABV0UZ41</accession>
<protein>
    <submittedName>
        <fullName evidence="2">Uncharacterized protein</fullName>
    </submittedName>
</protein>
<feature type="compositionally biased region" description="Basic and acidic residues" evidence="1">
    <location>
        <begin position="31"/>
        <end position="45"/>
    </location>
</feature>
<dbReference type="Proteomes" id="UP001482620">
    <property type="component" value="Unassembled WGS sequence"/>
</dbReference>
<gene>
    <name evidence="2" type="ORF">ILYODFUR_000097</name>
</gene>
<reference evidence="2 3" key="1">
    <citation type="submission" date="2021-06" db="EMBL/GenBank/DDBJ databases">
        <authorList>
            <person name="Palmer J.M."/>
        </authorList>
    </citation>
    <scope>NUCLEOTIDE SEQUENCE [LARGE SCALE GENOMIC DNA]</scope>
    <source>
        <strain evidence="3">if_2019</strain>
        <tissue evidence="2">Muscle</tissue>
    </source>
</reference>
<sequence>MMFPLGCETLQCCCRSQTHNILSTPTPSDSDQEHNKKGPKNKEQDWLDPTCTTNKFDLISSLFVMTDWKNAPRAHHQSVQSIYPFLVRNNRVNLKQQTLIICTSQAQLHNLKTRKEPHHQHKSKDKTQKFSNQIPFLHD</sequence>
<feature type="region of interest" description="Disordered" evidence="1">
    <location>
        <begin position="23"/>
        <end position="48"/>
    </location>
</feature>
<name>A0ABV0UZ41_9TELE</name>
<evidence type="ECO:0000256" key="1">
    <source>
        <dbReference type="SAM" id="MobiDB-lite"/>
    </source>
</evidence>
<feature type="compositionally biased region" description="Polar residues" evidence="1">
    <location>
        <begin position="129"/>
        <end position="139"/>
    </location>
</feature>
<dbReference type="EMBL" id="JAHRIQ010092688">
    <property type="protein sequence ID" value="MEQ2250375.1"/>
    <property type="molecule type" value="Genomic_DNA"/>
</dbReference>
<evidence type="ECO:0000313" key="3">
    <source>
        <dbReference type="Proteomes" id="UP001482620"/>
    </source>
</evidence>
<keyword evidence="3" id="KW-1185">Reference proteome</keyword>
<evidence type="ECO:0000313" key="2">
    <source>
        <dbReference type="EMBL" id="MEQ2250375.1"/>
    </source>
</evidence>